<organism evidence="2 3">
    <name type="scientific">Saccharopolyspora hirsuta</name>
    <dbReference type="NCBI Taxonomy" id="1837"/>
    <lineage>
        <taxon>Bacteria</taxon>
        <taxon>Bacillati</taxon>
        <taxon>Actinomycetota</taxon>
        <taxon>Actinomycetes</taxon>
        <taxon>Pseudonocardiales</taxon>
        <taxon>Pseudonocardiaceae</taxon>
        <taxon>Saccharopolyspora</taxon>
    </lineage>
</organism>
<feature type="transmembrane region" description="Helical" evidence="1">
    <location>
        <begin position="37"/>
        <end position="59"/>
    </location>
</feature>
<dbReference type="AlphaFoldDB" id="A0A5M7BNV0"/>
<keyword evidence="1" id="KW-0812">Transmembrane</keyword>
<evidence type="ECO:0000313" key="3">
    <source>
        <dbReference type="Proteomes" id="UP000323946"/>
    </source>
</evidence>
<keyword evidence="1" id="KW-0472">Membrane</keyword>
<protein>
    <submittedName>
        <fullName evidence="2">Uncharacterized protein</fullName>
    </submittedName>
</protein>
<dbReference type="Proteomes" id="UP000323946">
    <property type="component" value="Unassembled WGS sequence"/>
</dbReference>
<keyword evidence="1" id="KW-1133">Transmembrane helix</keyword>
<name>A0A5M7BNV0_SACHI</name>
<evidence type="ECO:0000313" key="2">
    <source>
        <dbReference type="EMBL" id="KAA5831886.1"/>
    </source>
</evidence>
<dbReference type="EMBL" id="VWPH01000008">
    <property type="protein sequence ID" value="KAA5831886.1"/>
    <property type="molecule type" value="Genomic_DNA"/>
</dbReference>
<reference evidence="2 3" key="1">
    <citation type="submission" date="2019-09" db="EMBL/GenBank/DDBJ databases">
        <title>Draft genome sequence of the thermophilic Saccharopolyspora hirsuta VKM Ac-666T.</title>
        <authorList>
            <person name="Lobastova T.G."/>
            <person name="Fokina V."/>
            <person name="Bragin E.Y."/>
            <person name="Shtratnikova V.Y."/>
            <person name="Starodumova I.P."/>
            <person name="Tarlachkov S.V."/>
            <person name="Donova M.V."/>
        </authorList>
    </citation>
    <scope>NUCLEOTIDE SEQUENCE [LARGE SCALE GENOMIC DNA]</scope>
    <source>
        <strain evidence="2 3">VKM Ac-666</strain>
    </source>
</reference>
<gene>
    <name evidence="2" type="ORF">F1721_18865</name>
</gene>
<dbReference type="RefSeq" id="WP_150068027.1">
    <property type="nucleotide sequence ID" value="NZ_VWPH01000008.1"/>
</dbReference>
<keyword evidence="3" id="KW-1185">Reference proteome</keyword>
<accession>A0A5M7BNV0</accession>
<evidence type="ECO:0000256" key="1">
    <source>
        <dbReference type="SAM" id="Phobius"/>
    </source>
</evidence>
<sequence>MGRGDLGLIAAAYSSFYWGKFSDSDGVARVRLSPLAWGARIICYVLSLLFLLTALVFVLV</sequence>
<proteinExistence type="predicted"/>
<comment type="caution">
    <text evidence="2">The sequence shown here is derived from an EMBL/GenBank/DDBJ whole genome shotgun (WGS) entry which is preliminary data.</text>
</comment>